<feature type="chain" id="PRO_5042576120" description="Thioredoxin domain-containing protein" evidence="5">
    <location>
        <begin position="19"/>
        <end position="740"/>
    </location>
</feature>
<comment type="similarity">
    <text evidence="1">Belongs to the protein disulfide isomerase family.</text>
</comment>
<dbReference type="GeneID" id="73381326"/>
<dbReference type="GO" id="GO:0005783">
    <property type="term" value="C:endoplasmic reticulum"/>
    <property type="evidence" value="ECO:0007669"/>
    <property type="project" value="TreeGrafter"/>
</dbReference>
<evidence type="ECO:0000256" key="3">
    <source>
        <dbReference type="SAM" id="MobiDB-lite"/>
    </source>
</evidence>
<dbReference type="RefSeq" id="XP_049179174.1">
    <property type="nucleotide sequence ID" value="XM_049325072.1"/>
</dbReference>
<evidence type="ECO:0000256" key="2">
    <source>
        <dbReference type="ARBA" id="ARBA00022729"/>
    </source>
</evidence>
<reference evidence="7" key="1">
    <citation type="journal article" date="2022" name="DNA Res.">
        <title>Genome analysis of five recently described species of the CUG-Ser clade uncovers Candida theae as a new hybrid lineage with pathogenic potential in the Candida parapsilosis species complex.</title>
        <authorList>
            <person name="Mixao V."/>
            <person name="Del Olmo V."/>
            <person name="Hegedusova E."/>
            <person name="Saus E."/>
            <person name="Pryszcz L."/>
            <person name="Cillingova A."/>
            <person name="Nosek J."/>
            <person name="Gabaldon T."/>
        </authorList>
    </citation>
    <scope>NUCLEOTIDE SEQUENCE</scope>
    <source>
        <strain evidence="7">CBS 10844</strain>
    </source>
</reference>
<proteinExistence type="inferred from homology"/>
<evidence type="ECO:0000256" key="5">
    <source>
        <dbReference type="SAM" id="SignalP"/>
    </source>
</evidence>
<feature type="region of interest" description="Disordered" evidence="3">
    <location>
        <begin position="24"/>
        <end position="59"/>
    </location>
</feature>
<dbReference type="SUPFAM" id="SSF52833">
    <property type="entry name" value="Thioredoxin-like"/>
    <property type="match status" value="1"/>
</dbReference>
<dbReference type="GO" id="GO:0006457">
    <property type="term" value="P:protein folding"/>
    <property type="evidence" value="ECO:0007669"/>
    <property type="project" value="TreeGrafter"/>
</dbReference>
<organism evidence="7 8">
    <name type="scientific">Candida oxycetoniae</name>
    <dbReference type="NCBI Taxonomy" id="497107"/>
    <lineage>
        <taxon>Eukaryota</taxon>
        <taxon>Fungi</taxon>
        <taxon>Dikarya</taxon>
        <taxon>Ascomycota</taxon>
        <taxon>Saccharomycotina</taxon>
        <taxon>Pichiomycetes</taxon>
        <taxon>Debaryomycetaceae</taxon>
        <taxon>Candida/Lodderomyces clade</taxon>
        <taxon>Candida</taxon>
    </lineage>
</organism>
<accession>A0AAI9WWQ3</accession>
<dbReference type="Proteomes" id="UP001202479">
    <property type="component" value="Unassembled WGS sequence"/>
</dbReference>
<protein>
    <recommendedName>
        <fullName evidence="6">Thioredoxin domain-containing protein</fullName>
    </recommendedName>
</protein>
<feature type="transmembrane region" description="Helical" evidence="4">
    <location>
        <begin position="687"/>
        <end position="709"/>
    </location>
</feature>
<dbReference type="AlphaFoldDB" id="A0AAI9WWQ3"/>
<keyword evidence="4" id="KW-0472">Membrane</keyword>
<dbReference type="GO" id="GO:0003756">
    <property type="term" value="F:protein disulfide isomerase activity"/>
    <property type="evidence" value="ECO:0007669"/>
    <property type="project" value="TreeGrafter"/>
</dbReference>
<evidence type="ECO:0000259" key="6">
    <source>
        <dbReference type="PROSITE" id="PS51352"/>
    </source>
</evidence>
<name>A0AAI9WWQ3_9ASCO</name>
<dbReference type="PROSITE" id="PS51352">
    <property type="entry name" value="THIOREDOXIN_2"/>
    <property type="match status" value="1"/>
</dbReference>
<keyword evidence="4" id="KW-0812">Transmembrane</keyword>
<evidence type="ECO:0000313" key="7">
    <source>
        <dbReference type="EMBL" id="KAI3403427.2"/>
    </source>
</evidence>
<evidence type="ECO:0000256" key="4">
    <source>
        <dbReference type="SAM" id="Phobius"/>
    </source>
</evidence>
<dbReference type="PANTHER" id="PTHR45672">
    <property type="entry name" value="PROTEIN DISULFIDE-ISOMERASE C17H9.14C-RELATED"/>
    <property type="match status" value="1"/>
</dbReference>
<feature type="signal peptide" evidence="5">
    <location>
        <begin position="1"/>
        <end position="18"/>
    </location>
</feature>
<evidence type="ECO:0000256" key="1">
    <source>
        <dbReference type="ARBA" id="ARBA00006347"/>
    </source>
</evidence>
<gene>
    <name evidence="7" type="ORF">KGF56_003711</name>
</gene>
<sequence length="740" mass="85932">MRLSHLIGTVLLVTGAVAINEKTSQESAALTSSSKQLQNREDVSMGQEQDDVSQNPEIKLPASLSTEEFDKITRERLVIVEFYSPYCHHCKVFSPKWEEAYVELKTKHDDWNIEMRQVNCVENGDLCERENIEFYPNILLYAPALDFEKKPTGRSKNVGSFPRTLEKNTENVLKYLKESLAEYDSGDINLPTSSKALNMDDMLKAISGEIEKPLFVSFWQSNEKQWTSVDMGGKLRFGSNCADCLHTKQIWDRLSNKILTVADSGHVLCQDNPELCSQLELSSFKNMKTSLSKFIMFLPKNKGAIRFDYDGVIDIDKMRWWVHKLYENSVYEVASAKRVTEVMEYTKSLPHTPIIQSYPLKSKVTVLFFYDANTVTPEDEAILPYLLKMLQKSPFNIQLYKAKHTKIEENIQAMGENLIDYINYDENDKYEYKKGMELATTHTGKPTLFVFKDNSLIPEIFQSFAAEDMRKHEKIETFLNKAQYPLYGELTPELVSTYFSTNDPVSLKDAKVVIIFVDLTNAKQTDEQLYKLSLIAHEYNFLKKQHYFEKILEQRQQKEDKVKELKEHDADTDSILMEMRREVPHIWNNDDVFFTFIDVSQKPRRFKYVKGWKINPQDYRVGEAVVLSRDNRYFWNTDLQGDKLQNDPKQLKSVLMSLLHKDGKTHFKLVGSPYGGVFHFMDYVHDWGLFGYFVLLSAIYCVVVTALSVQRVFKRRKYRHQGIIGVNNGNNNYSFLPKKD</sequence>
<comment type="caution">
    <text evidence="7">The sequence shown here is derived from an EMBL/GenBank/DDBJ whole genome shotgun (WGS) entry which is preliminary data.</text>
</comment>
<dbReference type="InterPro" id="IPR051063">
    <property type="entry name" value="PDI"/>
</dbReference>
<dbReference type="InterPro" id="IPR036249">
    <property type="entry name" value="Thioredoxin-like_sf"/>
</dbReference>
<keyword evidence="4" id="KW-1133">Transmembrane helix</keyword>
<dbReference type="Gene3D" id="3.40.30.10">
    <property type="entry name" value="Glutaredoxin"/>
    <property type="match status" value="2"/>
</dbReference>
<dbReference type="Pfam" id="PF00085">
    <property type="entry name" value="Thioredoxin"/>
    <property type="match status" value="1"/>
</dbReference>
<dbReference type="InterPro" id="IPR013766">
    <property type="entry name" value="Thioredoxin_domain"/>
</dbReference>
<keyword evidence="8" id="KW-1185">Reference proteome</keyword>
<keyword evidence="2 5" id="KW-0732">Signal</keyword>
<dbReference type="CDD" id="cd02961">
    <property type="entry name" value="PDI_a_family"/>
    <property type="match status" value="1"/>
</dbReference>
<feature type="compositionally biased region" description="Polar residues" evidence="3">
    <location>
        <begin position="24"/>
        <end position="37"/>
    </location>
</feature>
<feature type="domain" description="Thioredoxin" evidence="6">
    <location>
        <begin position="49"/>
        <end position="181"/>
    </location>
</feature>
<dbReference type="EMBL" id="JAHUZD010000126">
    <property type="protein sequence ID" value="KAI3403427.2"/>
    <property type="molecule type" value="Genomic_DNA"/>
</dbReference>
<evidence type="ECO:0000313" key="8">
    <source>
        <dbReference type="Proteomes" id="UP001202479"/>
    </source>
</evidence>
<dbReference type="PANTHER" id="PTHR45672:SF3">
    <property type="entry name" value="THIOREDOXIN DOMAIN-CONTAINING PROTEIN 5"/>
    <property type="match status" value="1"/>
</dbReference>